<keyword evidence="2" id="KW-1133">Transmembrane helix</keyword>
<feature type="transmembrane region" description="Helical" evidence="2">
    <location>
        <begin position="84"/>
        <end position="107"/>
    </location>
</feature>
<feature type="domain" description="AB hydrolase-1" evidence="3">
    <location>
        <begin position="283"/>
        <end position="396"/>
    </location>
</feature>
<proteinExistence type="predicted"/>
<keyword evidence="2" id="KW-0812">Transmembrane</keyword>
<protein>
    <recommendedName>
        <fullName evidence="3">AB hydrolase-1 domain-containing protein</fullName>
    </recommendedName>
</protein>
<evidence type="ECO:0000259" key="3">
    <source>
        <dbReference type="Pfam" id="PF00561"/>
    </source>
</evidence>
<sequence length="555" mass="63722">MSTYQSTGNSEPEPEQHPPIANSQTNTPKKNTNRQPAPPVSQINDSSSTSEEQLEQQPLLDPDDPQVSPLNLPHIQRLKLFIRILVYINLFLLLILVISEFFSIPWFNNRGKSFLEIDLILICLLINSIHNLFFIIPAYYERIMGIVIAIFLVVDLVVVMAVPAMRQRLGGLGAVLIGWTCFNSFINSMVDYWVQEARNSQEIRFTGRIEKRRTVGELMIMSLKVLIEIFILWIIWCISLTILLSSFDTHEKPWGDLVPVNNNRFRIHLACFGDVYDSNATQPIVLVDGGQLSSSEVFQEWIEELYHLNKLERYCVYDRPGYGFSDSAPPPSSIGIINDYLMEALESQGIEGPFSMVGFDIGGLYVRNFASRYKHKIHSILFVDSWHTDLLKKWPFSGGHRKNEDLSVFKGSLEVMDNLTGFKLWVRGFISPLGLVANIHWFFHPMKYSSKSRIFGSDFIYQSRYIRARCQEQLLSGILSYNEVIKSDINGITVVVVSSDYMIKTSLNWGKWQREISILSDKTSEWIISKDTSHYIWKSNNGKKQLQDVLLRLID</sequence>
<feature type="region of interest" description="Disordered" evidence="1">
    <location>
        <begin position="1"/>
        <end position="60"/>
    </location>
</feature>
<dbReference type="InterPro" id="IPR052370">
    <property type="entry name" value="Meta-cleavage_hydrolase"/>
</dbReference>
<keyword evidence="5" id="KW-1185">Reference proteome</keyword>
<feature type="transmembrane region" description="Helical" evidence="2">
    <location>
        <begin position="215"/>
        <end position="236"/>
    </location>
</feature>
<dbReference type="Proteomes" id="UP000694255">
    <property type="component" value="Unassembled WGS sequence"/>
</dbReference>
<evidence type="ECO:0000256" key="1">
    <source>
        <dbReference type="SAM" id="MobiDB-lite"/>
    </source>
</evidence>
<gene>
    <name evidence="4" type="ORF">J8A68_004029</name>
</gene>
<feature type="compositionally biased region" description="Polar residues" evidence="1">
    <location>
        <begin position="1"/>
        <end position="10"/>
    </location>
</feature>
<dbReference type="InterPro" id="IPR019431">
    <property type="entry name" value="DUF2417"/>
</dbReference>
<evidence type="ECO:0000313" key="4">
    <source>
        <dbReference type="EMBL" id="KAG7662498.1"/>
    </source>
</evidence>
<name>A0A8J5QL73_9ASCO</name>
<dbReference type="RefSeq" id="XP_049262731.1">
    <property type="nucleotide sequence ID" value="XM_049407945.1"/>
</dbReference>
<dbReference type="PANTHER" id="PTHR43139:SF52">
    <property type="entry name" value="SI:DKEY-122A22.2"/>
    <property type="match status" value="1"/>
</dbReference>
<comment type="caution">
    <text evidence="4">The sequence shown here is derived from an EMBL/GenBank/DDBJ whole genome shotgun (WGS) entry which is preliminary data.</text>
</comment>
<dbReference type="GeneID" id="73470829"/>
<dbReference type="GO" id="GO:0005783">
    <property type="term" value="C:endoplasmic reticulum"/>
    <property type="evidence" value="ECO:0007669"/>
    <property type="project" value="TreeGrafter"/>
</dbReference>
<dbReference type="EMBL" id="JAGSYN010000178">
    <property type="protein sequence ID" value="KAG7662498.1"/>
    <property type="molecule type" value="Genomic_DNA"/>
</dbReference>
<dbReference type="Pfam" id="PF00561">
    <property type="entry name" value="Abhydrolase_1"/>
    <property type="match status" value="1"/>
</dbReference>
<feature type="compositionally biased region" description="Low complexity" evidence="1">
    <location>
        <begin position="45"/>
        <end position="60"/>
    </location>
</feature>
<evidence type="ECO:0000313" key="5">
    <source>
        <dbReference type="Proteomes" id="UP000694255"/>
    </source>
</evidence>
<dbReference type="OrthoDB" id="164921at2759"/>
<dbReference type="PANTHER" id="PTHR43139">
    <property type="entry name" value="SI:DKEY-122A22.2"/>
    <property type="match status" value="1"/>
</dbReference>
<reference evidence="4 5" key="1">
    <citation type="journal article" date="2021" name="DNA Res.">
        <title>Genome analysis of Candida subhashii reveals its hybrid nature and dual mitochondrial genome conformations.</title>
        <authorList>
            <person name="Mixao V."/>
            <person name="Hegedusova E."/>
            <person name="Saus E."/>
            <person name="Pryszcz L.P."/>
            <person name="Cillingova A."/>
            <person name="Nosek J."/>
            <person name="Gabaldon T."/>
        </authorList>
    </citation>
    <scope>NUCLEOTIDE SEQUENCE [LARGE SCALE GENOMIC DNA]</scope>
    <source>
        <strain evidence="4 5">CBS 10753</strain>
    </source>
</reference>
<feature type="compositionally biased region" description="Polar residues" evidence="1">
    <location>
        <begin position="21"/>
        <end position="35"/>
    </location>
</feature>
<organism evidence="4 5">
    <name type="scientific">[Candida] subhashii</name>
    <dbReference type="NCBI Taxonomy" id="561895"/>
    <lineage>
        <taxon>Eukaryota</taxon>
        <taxon>Fungi</taxon>
        <taxon>Dikarya</taxon>
        <taxon>Ascomycota</taxon>
        <taxon>Saccharomycotina</taxon>
        <taxon>Pichiomycetes</taxon>
        <taxon>Debaryomycetaceae</taxon>
        <taxon>Spathaspora</taxon>
    </lineage>
</organism>
<feature type="transmembrane region" description="Helical" evidence="2">
    <location>
        <begin position="171"/>
        <end position="194"/>
    </location>
</feature>
<feature type="transmembrane region" description="Helical" evidence="2">
    <location>
        <begin position="146"/>
        <end position="165"/>
    </location>
</feature>
<evidence type="ECO:0000256" key="2">
    <source>
        <dbReference type="SAM" id="Phobius"/>
    </source>
</evidence>
<dbReference type="AlphaFoldDB" id="A0A8J5QL73"/>
<feature type="transmembrane region" description="Helical" evidence="2">
    <location>
        <begin position="119"/>
        <end position="139"/>
    </location>
</feature>
<keyword evidence="2" id="KW-0472">Membrane</keyword>
<dbReference type="InterPro" id="IPR000073">
    <property type="entry name" value="AB_hydrolase_1"/>
</dbReference>
<dbReference type="Pfam" id="PF10329">
    <property type="entry name" value="DUF2417"/>
    <property type="match status" value="1"/>
</dbReference>
<accession>A0A8J5QL73</accession>